<proteinExistence type="predicted"/>
<dbReference type="SUPFAM" id="SSF56784">
    <property type="entry name" value="HAD-like"/>
    <property type="match status" value="1"/>
</dbReference>
<dbReference type="Proteomes" id="UP001220324">
    <property type="component" value="Unassembled WGS sequence"/>
</dbReference>
<dbReference type="InterPro" id="IPR023198">
    <property type="entry name" value="PGP-like_dom2"/>
</dbReference>
<evidence type="ECO:0000256" key="2">
    <source>
        <dbReference type="ARBA" id="ARBA00022801"/>
    </source>
</evidence>
<evidence type="ECO:0000256" key="3">
    <source>
        <dbReference type="ARBA" id="ARBA00022842"/>
    </source>
</evidence>
<dbReference type="GO" id="GO:0016791">
    <property type="term" value="F:phosphatase activity"/>
    <property type="evidence" value="ECO:0007669"/>
    <property type="project" value="TreeGrafter"/>
</dbReference>
<keyword evidence="2" id="KW-0378">Hydrolase</keyword>
<dbReference type="CDD" id="cd01427">
    <property type="entry name" value="HAD_like"/>
    <property type="match status" value="1"/>
</dbReference>
<dbReference type="EMBL" id="JAQIZZ010000008">
    <property type="protein sequence ID" value="KAJ5525036.1"/>
    <property type="molecule type" value="Genomic_DNA"/>
</dbReference>
<dbReference type="SFLD" id="SFLDS00003">
    <property type="entry name" value="Haloacid_Dehalogenase"/>
    <property type="match status" value="1"/>
</dbReference>
<protein>
    <submittedName>
        <fullName evidence="4">HAD-like protein</fullName>
    </submittedName>
</protein>
<keyword evidence="5" id="KW-1185">Reference proteome</keyword>
<dbReference type="SFLD" id="SFLDG01129">
    <property type="entry name" value="C1.5:_HAD__Beta-PGM__Phosphata"/>
    <property type="match status" value="1"/>
</dbReference>
<dbReference type="InterPro" id="IPR036412">
    <property type="entry name" value="HAD-like_sf"/>
</dbReference>
<dbReference type="InterPro" id="IPR041492">
    <property type="entry name" value="HAD_2"/>
</dbReference>
<dbReference type="GO" id="GO:0046872">
    <property type="term" value="F:metal ion binding"/>
    <property type="evidence" value="ECO:0007669"/>
    <property type="project" value="UniProtKB-KW"/>
</dbReference>
<sequence>MSHNHIKDFGSHGLLSALEIEHIETEVGSLYLEVFGSKLDSIRIMLSAKTWLGFDLDDTLHEFRKASGHASSSVFKAIAEKTPNVTTDELASTYRGILRSKTTGAFTDGRTSEEYRRERFSHLLQAHGSEPTEACLESLTAIYRDSLREALRLKAGSRQLLERLKSLGKKVIVVTEGPQDAQEWTIAELGLQQYIDILITTNEVGKSKVDGLFDIVLDKYNIAASDIVYVGDNEQRDVAPAQLAGIMTVLYDEKSSCRFDDPQSFRINSLPKLGYLVG</sequence>
<keyword evidence="3" id="KW-0460">Magnesium</keyword>
<evidence type="ECO:0000256" key="1">
    <source>
        <dbReference type="ARBA" id="ARBA00022723"/>
    </source>
</evidence>
<dbReference type="InterPro" id="IPR051400">
    <property type="entry name" value="HAD-like_hydrolase"/>
</dbReference>
<evidence type="ECO:0000313" key="5">
    <source>
        <dbReference type="Proteomes" id="UP001220324"/>
    </source>
</evidence>
<dbReference type="Gene3D" id="3.40.50.1000">
    <property type="entry name" value="HAD superfamily/HAD-like"/>
    <property type="match status" value="1"/>
</dbReference>
<dbReference type="InterPro" id="IPR023214">
    <property type="entry name" value="HAD_sf"/>
</dbReference>
<gene>
    <name evidence="4" type="ORF">N7494_011686</name>
</gene>
<dbReference type="PANTHER" id="PTHR46470">
    <property type="entry name" value="N-ACYLNEURAMINATE-9-PHOSPHATASE"/>
    <property type="match status" value="1"/>
</dbReference>
<keyword evidence="1" id="KW-0479">Metal-binding</keyword>
<name>A0AAD6G9E5_9EURO</name>
<comment type="caution">
    <text evidence="4">The sequence shown here is derived from an EMBL/GenBank/DDBJ whole genome shotgun (WGS) entry which is preliminary data.</text>
</comment>
<dbReference type="PANTHER" id="PTHR46470:SF2">
    <property type="entry name" value="GLYCERALDEHYDE 3-PHOSPHATE PHOSPHATASE"/>
    <property type="match status" value="1"/>
</dbReference>
<reference evidence="4 5" key="1">
    <citation type="journal article" date="2023" name="IMA Fungus">
        <title>Comparative genomic study of the Penicillium genus elucidates a diverse pangenome and 15 lateral gene transfer events.</title>
        <authorList>
            <person name="Petersen C."/>
            <person name="Sorensen T."/>
            <person name="Nielsen M.R."/>
            <person name="Sondergaard T.E."/>
            <person name="Sorensen J.L."/>
            <person name="Fitzpatrick D.A."/>
            <person name="Frisvad J.C."/>
            <person name="Nielsen K.L."/>
        </authorList>
    </citation>
    <scope>NUCLEOTIDE SEQUENCE [LARGE SCALE GENOMIC DNA]</scope>
    <source>
        <strain evidence="4 5">IBT 35679</strain>
    </source>
</reference>
<organism evidence="4 5">
    <name type="scientific">Penicillium frequentans</name>
    <dbReference type="NCBI Taxonomy" id="3151616"/>
    <lineage>
        <taxon>Eukaryota</taxon>
        <taxon>Fungi</taxon>
        <taxon>Dikarya</taxon>
        <taxon>Ascomycota</taxon>
        <taxon>Pezizomycotina</taxon>
        <taxon>Eurotiomycetes</taxon>
        <taxon>Eurotiomycetidae</taxon>
        <taxon>Eurotiales</taxon>
        <taxon>Aspergillaceae</taxon>
        <taxon>Penicillium</taxon>
    </lineage>
</organism>
<evidence type="ECO:0000313" key="4">
    <source>
        <dbReference type="EMBL" id="KAJ5525036.1"/>
    </source>
</evidence>
<accession>A0AAD6G9E5</accession>
<dbReference type="Gene3D" id="1.10.150.240">
    <property type="entry name" value="Putative phosphatase, domain 2"/>
    <property type="match status" value="1"/>
</dbReference>
<dbReference type="Pfam" id="PF13419">
    <property type="entry name" value="HAD_2"/>
    <property type="match status" value="1"/>
</dbReference>
<dbReference type="AlphaFoldDB" id="A0AAD6G9E5"/>